<organism evidence="1">
    <name type="scientific">Anguilla anguilla</name>
    <name type="common">European freshwater eel</name>
    <name type="synonym">Muraena anguilla</name>
    <dbReference type="NCBI Taxonomy" id="7936"/>
    <lineage>
        <taxon>Eukaryota</taxon>
        <taxon>Metazoa</taxon>
        <taxon>Chordata</taxon>
        <taxon>Craniata</taxon>
        <taxon>Vertebrata</taxon>
        <taxon>Euteleostomi</taxon>
        <taxon>Actinopterygii</taxon>
        <taxon>Neopterygii</taxon>
        <taxon>Teleostei</taxon>
        <taxon>Anguilliformes</taxon>
        <taxon>Anguillidae</taxon>
        <taxon>Anguilla</taxon>
    </lineage>
</organism>
<accession>A0A0E9SLE0</accession>
<proteinExistence type="predicted"/>
<sequence length="33" mass="3577">MQGDKIFSEHTAMVAISSLALTSLQRLANVSEK</sequence>
<reference evidence="1" key="1">
    <citation type="submission" date="2014-11" db="EMBL/GenBank/DDBJ databases">
        <authorList>
            <person name="Amaro Gonzalez C."/>
        </authorList>
    </citation>
    <scope>NUCLEOTIDE SEQUENCE</scope>
</reference>
<protein>
    <submittedName>
        <fullName evidence="1">Uncharacterized protein</fullName>
    </submittedName>
</protein>
<dbReference type="EMBL" id="GBXM01067097">
    <property type="protein sequence ID" value="JAH41480.1"/>
    <property type="molecule type" value="Transcribed_RNA"/>
</dbReference>
<name>A0A0E9SLE0_ANGAN</name>
<dbReference type="AlphaFoldDB" id="A0A0E9SLE0"/>
<evidence type="ECO:0000313" key="1">
    <source>
        <dbReference type="EMBL" id="JAH41480.1"/>
    </source>
</evidence>
<reference evidence="1" key="2">
    <citation type="journal article" date="2015" name="Fish Shellfish Immunol.">
        <title>Early steps in the European eel (Anguilla anguilla)-Vibrio vulnificus interaction in the gills: Role of the RtxA13 toxin.</title>
        <authorList>
            <person name="Callol A."/>
            <person name="Pajuelo D."/>
            <person name="Ebbesson L."/>
            <person name="Teles M."/>
            <person name="MacKenzie S."/>
            <person name="Amaro C."/>
        </authorList>
    </citation>
    <scope>NUCLEOTIDE SEQUENCE</scope>
</reference>